<keyword evidence="2" id="KW-1185">Reference proteome</keyword>
<dbReference type="EMBL" id="FRFG01000059">
    <property type="protein sequence ID" value="SHO58267.1"/>
    <property type="molecule type" value="Genomic_DNA"/>
</dbReference>
<dbReference type="STRING" id="1117707.VQ7734_04038"/>
<organism evidence="1 2">
    <name type="scientific">Vibrio quintilis</name>
    <dbReference type="NCBI Taxonomy" id="1117707"/>
    <lineage>
        <taxon>Bacteria</taxon>
        <taxon>Pseudomonadati</taxon>
        <taxon>Pseudomonadota</taxon>
        <taxon>Gammaproteobacteria</taxon>
        <taxon>Vibrionales</taxon>
        <taxon>Vibrionaceae</taxon>
        <taxon>Vibrio</taxon>
    </lineage>
</organism>
<reference evidence="2" key="1">
    <citation type="submission" date="2016-12" db="EMBL/GenBank/DDBJ databases">
        <authorList>
            <person name="Rodrigo-Torres L."/>
            <person name="Arahal R.D."/>
            <person name="Lucena T."/>
        </authorList>
    </citation>
    <scope>NUCLEOTIDE SEQUENCE [LARGE SCALE GENOMIC DNA]</scope>
</reference>
<accession>A0A1M7Z000</accession>
<sequence length="269" mass="30423">MPERKYKELTLKSFMSRSLFFLIGSLLIGSLAGFYSHATQSEDPEKDTAPRVVTQLIINALNECKWSLRSTERPVVYLDQSARIIQSNEKAIAQYKKFRNQALAKDNALVQQNWGEKISECNARLPAQLAKYKQQYHLAVNQETIENMTQAYAFGYSKLFNNMLSALNKIQNGYLTLSDASKALFKVKPDDSQCRFESMIDENAVYVCPGSFVIALKEEKDVNYIQGTQLPAGYYILTGTKNFTTILGGQKQAFIFKQLSPLPKDNHAS</sequence>
<protein>
    <submittedName>
        <fullName evidence="1">Uncharacterized protein</fullName>
    </submittedName>
</protein>
<dbReference type="Proteomes" id="UP000184600">
    <property type="component" value="Unassembled WGS sequence"/>
</dbReference>
<evidence type="ECO:0000313" key="1">
    <source>
        <dbReference type="EMBL" id="SHO58267.1"/>
    </source>
</evidence>
<name>A0A1M7Z000_9VIBR</name>
<gene>
    <name evidence="1" type="ORF">VQ7734_04038</name>
</gene>
<dbReference type="AlphaFoldDB" id="A0A1M7Z000"/>
<evidence type="ECO:0000313" key="2">
    <source>
        <dbReference type="Proteomes" id="UP000184600"/>
    </source>
</evidence>
<proteinExistence type="predicted"/>